<evidence type="ECO:0000313" key="8">
    <source>
        <dbReference type="EMBL" id="KDR38253.1"/>
    </source>
</evidence>
<dbReference type="Proteomes" id="UP000027466">
    <property type="component" value="Unassembled WGS sequence"/>
</dbReference>
<feature type="domain" description="RDD" evidence="7">
    <location>
        <begin position="3"/>
        <end position="132"/>
    </location>
</feature>
<evidence type="ECO:0000256" key="2">
    <source>
        <dbReference type="ARBA" id="ARBA00022475"/>
    </source>
</evidence>
<dbReference type="GO" id="GO:0005886">
    <property type="term" value="C:plasma membrane"/>
    <property type="evidence" value="ECO:0007669"/>
    <property type="project" value="UniProtKB-SubCell"/>
</dbReference>
<dbReference type="AlphaFoldDB" id="A0A069PC58"/>
<feature type="transmembrane region" description="Helical" evidence="6">
    <location>
        <begin position="101"/>
        <end position="119"/>
    </location>
</feature>
<gene>
    <name evidence="8" type="ORF">BG61_41860</name>
</gene>
<dbReference type="PANTHER" id="PTHR36115">
    <property type="entry name" value="PROLINE-RICH ANTIGEN HOMOLOG-RELATED"/>
    <property type="match status" value="1"/>
</dbReference>
<evidence type="ECO:0000313" key="9">
    <source>
        <dbReference type="Proteomes" id="UP000027466"/>
    </source>
</evidence>
<protein>
    <submittedName>
        <fullName evidence="8">Transporter</fullName>
    </submittedName>
</protein>
<proteinExistence type="predicted"/>
<evidence type="ECO:0000259" key="7">
    <source>
        <dbReference type="Pfam" id="PF06271"/>
    </source>
</evidence>
<keyword evidence="2" id="KW-1003">Cell membrane</keyword>
<comment type="caution">
    <text evidence="8">The sequence shown here is derived from an EMBL/GenBank/DDBJ whole genome shotgun (WGS) entry which is preliminary data.</text>
</comment>
<organism evidence="8 9">
    <name type="scientific">Caballeronia glathei</name>
    <dbReference type="NCBI Taxonomy" id="60547"/>
    <lineage>
        <taxon>Bacteria</taxon>
        <taxon>Pseudomonadati</taxon>
        <taxon>Pseudomonadota</taxon>
        <taxon>Betaproteobacteria</taxon>
        <taxon>Burkholderiales</taxon>
        <taxon>Burkholderiaceae</taxon>
        <taxon>Caballeronia</taxon>
    </lineage>
</organism>
<sequence>MRYASYSRRAWALAIDSIWWTVIVLFIPLGPSTEDLLMAPDSLTATILLWLAIGQCLPVLATGVLWAIWGTSPGKRALHLRIVDRDTGRQMTVRQASLRTLGYLVCFATCGAGFLPMLFNAQKQGLHDRMANTVVIDDEPFDRKLPAK</sequence>
<accession>A0A069PC58</accession>
<comment type="subcellular location">
    <subcellularLocation>
        <location evidence="1">Cell membrane</location>
        <topology evidence="1">Multi-pass membrane protein</topology>
    </subcellularLocation>
</comment>
<dbReference type="Pfam" id="PF06271">
    <property type="entry name" value="RDD"/>
    <property type="match status" value="1"/>
</dbReference>
<reference evidence="8 9" key="1">
    <citation type="submission" date="2014-03" db="EMBL/GenBank/DDBJ databases">
        <title>Draft Genome Sequences of Four Burkholderia Strains.</title>
        <authorList>
            <person name="Liu X.Y."/>
            <person name="Li C.X."/>
            <person name="Xu J.H."/>
        </authorList>
    </citation>
    <scope>NUCLEOTIDE SEQUENCE [LARGE SCALE GENOMIC DNA]</scope>
    <source>
        <strain evidence="8 9">DSM 50014</strain>
    </source>
</reference>
<dbReference type="EMBL" id="JFHC01000099">
    <property type="protein sequence ID" value="KDR38253.1"/>
    <property type="molecule type" value="Genomic_DNA"/>
</dbReference>
<dbReference type="STRING" id="60547.GCA_000751215_00620"/>
<dbReference type="InterPro" id="IPR051791">
    <property type="entry name" value="Pra-immunoreactive"/>
</dbReference>
<evidence type="ECO:0000256" key="1">
    <source>
        <dbReference type="ARBA" id="ARBA00004651"/>
    </source>
</evidence>
<evidence type="ECO:0000256" key="4">
    <source>
        <dbReference type="ARBA" id="ARBA00022989"/>
    </source>
</evidence>
<evidence type="ECO:0000256" key="3">
    <source>
        <dbReference type="ARBA" id="ARBA00022692"/>
    </source>
</evidence>
<feature type="transmembrane region" description="Helical" evidence="6">
    <location>
        <begin position="10"/>
        <end position="27"/>
    </location>
</feature>
<dbReference type="PANTHER" id="PTHR36115:SF6">
    <property type="entry name" value="PROLINE-RICH ANTIGEN HOMOLOG"/>
    <property type="match status" value="1"/>
</dbReference>
<keyword evidence="5 6" id="KW-0472">Membrane</keyword>
<evidence type="ECO:0000256" key="6">
    <source>
        <dbReference type="SAM" id="Phobius"/>
    </source>
</evidence>
<dbReference type="InterPro" id="IPR010432">
    <property type="entry name" value="RDD"/>
</dbReference>
<keyword evidence="3 6" id="KW-0812">Transmembrane</keyword>
<feature type="transmembrane region" description="Helical" evidence="6">
    <location>
        <begin position="47"/>
        <end position="69"/>
    </location>
</feature>
<keyword evidence="9" id="KW-1185">Reference proteome</keyword>
<name>A0A069PC58_9BURK</name>
<evidence type="ECO:0000256" key="5">
    <source>
        <dbReference type="ARBA" id="ARBA00023136"/>
    </source>
</evidence>
<keyword evidence="4 6" id="KW-1133">Transmembrane helix</keyword>